<gene>
    <name evidence="1" type="ORF">UFOVP760_255</name>
</gene>
<proteinExistence type="predicted"/>
<dbReference type="EMBL" id="LR798360">
    <property type="protein sequence ID" value="CAB5226481.1"/>
    <property type="molecule type" value="Genomic_DNA"/>
</dbReference>
<sequence>MLAVAHAKGTDLVEGDGAEDSLHLEGSADWSSHERILVITEGVLGDSIDGLSWFHMLDCYYGFCCWNGQELFCS</sequence>
<organism evidence="1">
    <name type="scientific">uncultured Caudovirales phage</name>
    <dbReference type="NCBI Taxonomy" id="2100421"/>
    <lineage>
        <taxon>Viruses</taxon>
        <taxon>Duplodnaviria</taxon>
        <taxon>Heunggongvirae</taxon>
        <taxon>Uroviricota</taxon>
        <taxon>Caudoviricetes</taxon>
        <taxon>Peduoviridae</taxon>
        <taxon>Maltschvirus</taxon>
        <taxon>Maltschvirus maltsch</taxon>
    </lineage>
</organism>
<accession>A0A6J7X7A5</accession>
<evidence type="ECO:0000313" key="1">
    <source>
        <dbReference type="EMBL" id="CAB5226481.1"/>
    </source>
</evidence>
<protein>
    <submittedName>
        <fullName evidence="1">Uncharacterized protein</fullName>
    </submittedName>
</protein>
<name>A0A6J7X7A5_9CAUD</name>
<reference evidence="1" key="1">
    <citation type="submission" date="2020-05" db="EMBL/GenBank/DDBJ databases">
        <authorList>
            <person name="Chiriac C."/>
            <person name="Salcher M."/>
            <person name="Ghai R."/>
            <person name="Kavagutti S V."/>
        </authorList>
    </citation>
    <scope>NUCLEOTIDE SEQUENCE</scope>
</reference>